<keyword evidence="3 12" id="KW-0808">Transferase</keyword>
<dbReference type="Gene3D" id="3.90.980.10">
    <property type="entry name" value="DNA primase, catalytic core, N-terminal domain"/>
    <property type="match status" value="1"/>
</dbReference>
<comment type="function">
    <text evidence="12 13">RNA polymerase that catalyzes the synthesis of short RNA molecules used as primers for DNA polymerase during DNA replication.</text>
</comment>
<dbReference type="GO" id="GO:0000428">
    <property type="term" value="C:DNA-directed RNA polymerase complex"/>
    <property type="evidence" value="ECO:0007669"/>
    <property type="project" value="UniProtKB-KW"/>
</dbReference>
<evidence type="ECO:0000256" key="7">
    <source>
        <dbReference type="ARBA" id="ARBA00022771"/>
    </source>
</evidence>
<dbReference type="Pfam" id="PF01807">
    <property type="entry name" value="Zn_ribbon_DnaG"/>
    <property type="match status" value="1"/>
</dbReference>
<dbReference type="InterPro" id="IPR002694">
    <property type="entry name" value="Znf_CHC2"/>
</dbReference>
<keyword evidence="2 12" id="KW-0639">Primosome</keyword>
<dbReference type="Pfam" id="PF08278">
    <property type="entry name" value="DnaG_DnaB_bind"/>
    <property type="match status" value="1"/>
</dbReference>
<dbReference type="KEGG" id="tvr:TVD_01750"/>
<dbReference type="AlphaFoldDB" id="A0A0G3G3W4"/>
<feature type="region of interest" description="Disordered" evidence="15">
    <location>
        <begin position="420"/>
        <end position="454"/>
    </location>
</feature>
<dbReference type="PROSITE" id="PS50880">
    <property type="entry name" value="TOPRIM"/>
    <property type="match status" value="1"/>
</dbReference>
<comment type="cofactor">
    <cofactor evidence="12 13 14">
        <name>Zn(2+)</name>
        <dbReference type="ChEBI" id="CHEBI:29105"/>
    </cofactor>
    <text evidence="12 13 14">Binds 1 zinc ion per monomer.</text>
</comment>
<dbReference type="EC" id="2.7.7.101" evidence="12"/>
<dbReference type="FunFam" id="3.40.1360.10:FF:000002">
    <property type="entry name" value="DNA primase"/>
    <property type="match status" value="1"/>
</dbReference>
<comment type="domain">
    <text evidence="12">Contains an N-terminal zinc-binding domain, a central core domain that contains the primase activity, and a C-terminal DnaB-binding domain.</text>
</comment>
<dbReference type="SMART" id="SM00766">
    <property type="entry name" value="DnaG_DnaB_bind"/>
    <property type="match status" value="1"/>
</dbReference>
<dbReference type="InterPro" id="IPR006171">
    <property type="entry name" value="TOPRIM_dom"/>
</dbReference>
<dbReference type="InterPro" id="IPR037068">
    <property type="entry name" value="DNA_primase_core_N_sf"/>
</dbReference>
<name>A0A0G3G3W4_9GAMM</name>
<evidence type="ECO:0000256" key="4">
    <source>
        <dbReference type="ARBA" id="ARBA00022695"/>
    </source>
</evidence>
<dbReference type="RefSeq" id="WP_047250659.1">
    <property type="nucleotide sequence ID" value="NZ_CP011367.1"/>
</dbReference>
<dbReference type="PANTHER" id="PTHR30313">
    <property type="entry name" value="DNA PRIMASE"/>
    <property type="match status" value="1"/>
</dbReference>
<comment type="catalytic activity">
    <reaction evidence="12">
        <text>ssDNA + n NTP = ssDNA/pppN(pN)n-1 hybrid + (n-1) diphosphate.</text>
        <dbReference type="EC" id="2.7.7.101"/>
    </reaction>
</comment>
<evidence type="ECO:0000256" key="9">
    <source>
        <dbReference type="ARBA" id="ARBA00022842"/>
    </source>
</evidence>
<evidence type="ECO:0000259" key="16">
    <source>
        <dbReference type="PROSITE" id="PS50880"/>
    </source>
</evidence>
<dbReference type="Gene3D" id="1.10.860.10">
    <property type="entry name" value="DNAb Helicase, Chain A"/>
    <property type="match status" value="1"/>
</dbReference>
<comment type="subunit">
    <text evidence="12">Monomer. Interacts with DnaB.</text>
</comment>
<evidence type="ECO:0000256" key="11">
    <source>
        <dbReference type="ARBA" id="ARBA00023163"/>
    </source>
</evidence>
<evidence type="ECO:0000256" key="1">
    <source>
        <dbReference type="ARBA" id="ARBA00022478"/>
    </source>
</evidence>
<evidence type="ECO:0000256" key="8">
    <source>
        <dbReference type="ARBA" id="ARBA00022833"/>
    </source>
</evidence>
<dbReference type="GO" id="GO:0008270">
    <property type="term" value="F:zinc ion binding"/>
    <property type="evidence" value="ECO:0007669"/>
    <property type="project" value="UniProtKB-UniRule"/>
</dbReference>
<dbReference type="InterPro" id="IPR030846">
    <property type="entry name" value="DnaG_bac"/>
</dbReference>
<dbReference type="GO" id="GO:1990077">
    <property type="term" value="C:primosome complex"/>
    <property type="evidence" value="ECO:0007669"/>
    <property type="project" value="UniProtKB-KW"/>
</dbReference>
<evidence type="ECO:0000256" key="13">
    <source>
        <dbReference type="PIRNR" id="PIRNR002811"/>
    </source>
</evidence>
<dbReference type="HAMAP" id="MF_00974">
    <property type="entry name" value="DNA_primase_DnaG"/>
    <property type="match status" value="1"/>
</dbReference>
<dbReference type="PANTHER" id="PTHR30313:SF2">
    <property type="entry name" value="DNA PRIMASE"/>
    <property type="match status" value="1"/>
</dbReference>
<dbReference type="SUPFAM" id="SSF56731">
    <property type="entry name" value="DNA primase core"/>
    <property type="match status" value="1"/>
</dbReference>
<dbReference type="EMBL" id="CP011367">
    <property type="protein sequence ID" value="AKJ94172.1"/>
    <property type="molecule type" value="Genomic_DNA"/>
</dbReference>
<dbReference type="Pfam" id="PF13662">
    <property type="entry name" value="Toprim_4"/>
    <property type="match status" value="1"/>
</dbReference>
<gene>
    <name evidence="12" type="primary">dnaG</name>
    <name evidence="17" type="ORF">TVD_01750</name>
</gene>
<keyword evidence="10 12" id="KW-0238">DNA-binding</keyword>
<keyword evidence="9" id="KW-0460">Magnesium</keyword>
<keyword evidence="1 12" id="KW-0240">DNA-directed RNA polymerase</keyword>
<feature type="compositionally biased region" description="Pro residues" evidence="15">
    <location>
        <begin position="426"/>
        <end position="436"/>
    </location>
</feature>
<dbReference type="GO" id="GO:0003899">
    <property type="term" value="F:DNA-directed RNA polymerase activity"/>
    <property type="evidence" value="ECO:0007669"/>
    <property type="project" value="UniProtKB-UniRule"/>
</dbReference>
<evidence type="ECO:0000313" key="17">
    <source>
        <dbReference type="EMBL" id="AKJ94172.1"/>
    </source>
</evidence>
<feature type="domain" description="Toprim" evidence="16">
    <location>
        <begin position="251"/>
        <end position="333"/>
    </location>
</feature>
<dbReference type="SUPFAM" id="SSF57783">
    <property type="entry name" value="Zinc beta-ribbon"/>
    <property type="match status" value="1"/>
</dbReference>
<proteinExistence type="inferred from homology"/>
<evidence type="ECO:0000256" key="12">
    <source>
        <dbReference type="HAMAP-Rule" id="MF_00974"/>
    </source>
</evidence>
<keyword evidence="6 12" id="KW-0479">Metal-binding</keyword>
<evidence type="ECO:0000256" key="3">
    <source>
        <dbReference type="ARBA" id="ARBA00022679"/>
    </source>
</evidence>
<keyword evidence="11 12" id="KW-0804">Transcription</keyword>
<dbReference type="Gene3D" id="1.20.50.20">
    <property type="entry name" value="DnaG, RNA polymerase domain, helical bundle"/>
    <property type="match status" value="1"/>
</dbReference>
<dbReference type="InterPro" id="IPR013264">
    <property type="entry name" value="DNAG_N"/>
</dbReference>
<dbReference type="Pfam" id="PF08275">
    <property type="entry name" value="DNAG_N"/>
    <property type="match status" value="1"/>
</dbReference>
<evidence type="ECO:0000256" key="14">
    <source>
        <dbReference type="PIRSR" id="PIRSR002811-1"/>
    </source>
</evidence>
<dbReference type="PIRSF" id="PIRSF002811">
    <property type="entry name" value="DnaG"/>
    <property type="match status" value="1"/>
</dbReference>
<keyword evidence="5 12" id="KW-0235">DNA replication</keyword>
<dbReference type="NCBIfam" id="TIGR01391">
    <property type="entry name" value="dnaG"/>
    <property type="match status" value="1"/>
</dbReference>
<dbReference type="Proteomes" id="UP000064201">
    <property type="component" value="Chromosome"/>
</dbReference>
<keyword evidence="4 12" id="KW-0548">Nucleotidyltransferase</keyword>
<keyword evidence="18" id="KW-1185">Reference proteome</keyword>
<dbReference type="InterPro" id="IPR036977">
    <property type="entry name" value="DNA_primase_Znf_CHC2"/>
</dbReference>
<evidence type="ECO:0000256" key="10">
    <source>
        <dbReference type="ARBA" id="ARBA00023125"/>
    </source>
</evidence>
<dbReference type="OrthoDB" id="9803773at2"/>
<keyword evidence="8 12" id="KW-0862">Zinc</keyword>
<dbReference type="Pfam" id="PF10410">
    <property type="entry name" value="DnaB_bind"/>
    <property type="match status" value="1"/>
</dbReference>
<accession>A0A0G3G3W4</accession>
<sequence length="593" mass="66254">MAGLIPQAFIDDLLERSDIVEIIQRRVSLKKAGREFAACCPFHGEKTPSFYVSPQKQFYHCFGCGAHGTAISFLMEYENLSFPEAIEQLAEQAGLEVPREAGDDDRREAHAPLYDALDAAAEWYVQQLRQTPKAVDYLKNRGIDGATARNYQIGWAPPAGLIEALKPRFTPQQLVDAGLAARRDDGGIRERFRSRIMFPIRDRRGRITGFGGRLIEDGEPKYLNSPESEVFHKGQVIYGLFEARKAGTRLDDIVVVEGYMDVVGLARAGFHRAVACMGTALTRAHLDSLFRQVSRITLCFDGDAAGRRAAWRSLGEALPAIQGLREVRVLFLPEGDDPDSLVLRDGLAGWEERLAGALPLSETLMRLQREEHPTDTAEGRTRFAHAAMKLVATARDPLFRDQLVERIGQETGLSQERLEQVLSEQPPQPARNPEPSPGHELPDTPGGRAPARGESAPALWGALLARVLQHPELDWSQPEFRQVVELPGAAAETLRNVLAALDQSPGRHTAGLLERFRDQRHFQRLMALAHQELNDGEPAVTRQTALDCARQLLRQHYRLRIRELTRPGSELGTEQRAELARLTQQLQRFDLPK</sequence>
<evidence type="ECO:0000256" key="2">
    <source>
        <dbReference type="ARBA" id="ARBA00022515"/>
    </source>
</evidence>
<protein>
    <recommendedName>
        <fullName evidence="12 13">DNA primase</fullName>
        <ecNumber evidence="12">2.7.7.101</ecNumber>
    </recommendedName>
</protein>
<comment type="similarity">
    <text evidence="12 13">Belongs to the DnaG primase family.</text>
</comment>
<dbReference type="SMART" id="SM00400">
    <property type="entry name" value="ZnF_CHCC"/>
    <property type="match status" value="1"/>
</dbReference>
<dbReference type="SUPFAM" id="SSF117023">
    <property type="entry name" value="DNA primase DnaG, C-terminal domain"/>
    <property type="match status" value="1"/>
</dbReference>
<dbReference type="PATRIC" id="fig|106634.4.peg.355"/>
<dbReference type="SMART" id="SM00493">
    <property type="entry name" value="TOPRIM"/>
    <property type="match status" value="1"/>
</dbReference>
<evidence type="ECO:0000256" key="15">
    <source>
        <dbReference type="SAM" id="MobiDB-lite"/>
    </source>
</evidence>
<evidence type="ECO:0000313" key="18">
    <source>
        <dbReference type="Proteomes" id="UP000064201"/>
    </source>
</evidence>
<dbReference type="GO" id="GO:0005737">
    <property type="term" value="C:cytoplasm"/>
    <property type="evidence" value="ECO:0007669"/>
    <property type="project" value="TreeGrafter"/>
</dbReference>
<organism evidence="17 18">
    <name type="scientific">Thioalkalivibrio versutus</name>
    <dbReference type="NCBI Taxonomy" id="106634"/>
    <lineage>
        <taxon>Bacteria</taxon>
        <taxon>Pseudomonadati</taxon>
        <taxon>Pseudomonadota</taxon>
        <taxon>Gammaproteobacteria</taxon>
        <taxon>Chromatiales</taxon>
        <taxon>Ectothiorhodospiraceae</taxon>
        <taxon>Thioalkalivibrio</taxon>
    </lineage>
</organism>
<dbReference type="FunFam" id="3.90.580.10:FF:000001">
    <property type="entry name" value="DNA primase"/>
    <property type="match status" value="1"/>
</dbReference>
<evidence type="ECO:0000256" key="5">
    <source>
        <dbReference type="ARBA" id="ARBA00022705"/>
    </source>
</evidence>
<feature type="zinc finger region" description="CHC2-type" evidence="12 14">
    <location>
        <begin position="40"/>
        <end position="64"/>
    </location>
</feature>
<dbReference type="GO" id="GO:0006269">
    <property type="term" value="P:DNA replication, synthesis of primer"/>
    <property type="evidence" value="ECO:0007669"/>
    <property type="project" value="UniProtKB-UniRule"/>
</dbReference>
<dbReference type="Gene3D" id="3.90.580.10">
    <property type="entry name" value="Zinc finger, CHC2-type domain"/>
    <property type="match status" value="1"/>
</dbReference>
<dbReference type="CDD" id="cd03364">
    <property type="entry name" value="TOPRIM_DnaG_primases"/>
    <property type="match status" value="1"/>
</dbReference>
<dbReference type="STRING" id="106634.TVD_01750"/>
<dbReference type="InterPro" id="IPR050219">
    <property type="entry name" value="DnaG_primase"/>
</dbReference>
<reference evidence="17 18" key="1">
    <citation type="submission" date="2015-04" db="EMBL/GenBank/DDBJ databases">
        <title>Complete Sequence for the Genome of the Thioalkalivibrio versutus D301.</title>
        <authorList>
            <person name="Mu T."/>
            <person name="Zhou J."/>
            <person name="Xu X."/>
        </authorList>
    </citation>
    <scope>NUCLEOTIDE SEQUENCE [LARGE SCALE GENOMIC DNA]</scope>
    <source>
        <strain evidence="17 18">D301</strain>
    </source>
</reference>
<dbReference type="InterPro" id="IPR034151">
    <property type="entry name" value="TOPRIM_DnaG_bac"/>
</dbReference>
<dbReference type="InterPro" id="IPR016136">
    <property type="entry name" value="DNA_helicase_N/primase_C"/>
</dbReference>
<dbReference type="Gene3D" id="3.40.1360.10">
    <property type="match status" value="1"/>
</dbReference>
<keyword evidence="7 12" id="KW-0863">Zinc-finger</keyword>
<dbReference type="InterPro" id="IPR006295">
    <property type="entry name" value="DNA_primase_DnaG"/>
</dbReference>
<dbReference type="InterPro" id="IPR019475">
    <property type="entry name" value="DNA_primase_DnaB-bd"/>
</dbReference>
<dbReference type="InterPro" id="IPR013173">
    <property type="entry name" value="DNA_primase_DnaG_DnaB-bd_dom"/>
</dbReference>
<dbReference type="GO" id="GO:0003677">
    <property type="term" value="F:DNA binding"/>
    <property type="evidence" value="ECO:0007669"/>
    <property type="project" value="UniProtKB-KW"/>
</dbReference>
<evidence type="ECO:0000256" key="6">
    <source>
        <dbReference type="ARBA" id="ARBA00022723"/>
    </source>
</evidence>